<dbReference type="InterPro" id="IPR005471">
    <property type="entry name" value="Tscrpt_reg_IclR_N"/>
</dbReference>
<keyword evidence="2" id="KW-0238">DNA-binding</keyword>
<evidence type="ECO:0000256" key="3">
    <source>
        <dbReference type="ARBA" id="ARBA00023163"/>
    </source>
</evidence>
<dbReference type="InterPro" id="IPR029016">
    <property type="entry name" value="GAF-like_dom_sf"/>
</dbReference>
<keyword evidence="3" id="KW-0804">Transcription</keyword>
<dbReference type="RefSeq" id="WP_173569797.1">
    <property type="nucleotide sequence ID" value="NZ_WOSY01000006.1"/>
</dbReference>
<feature type="domain" description="HTH iclR-type" evidence="4">
    <location>
        <begin position="7"/>
        <end position="70"/>
    </location>
</feature>
<dbReference type="EMBL" id="WOSY01000006">
    <property type="protein sequence ID" value="NHN88486.1"/>
    <property type="molecule type" value="Genomic_DNA"/>
</dbReference>
<dbReference type="SMART" id="SM00346">
    <property type="entry name" value="HTH_ICLR"/>
    <property type="match status" value="1"/>
</dbReference>
<dbReference type="Gene3D" id="1.10.10.10">
    <property type="entry name" value="Winged helix-like DNA-binding domain superfamily/Winged helix DNA-binding domain"/>
    <property type="match status" value="1"/>
</dbReference>
<name>A0ABX0JYC1_9PROT</name>
<evidence type="ECO:0000313" key="7">
    <source>
        <dbReference type="Proteomes" id="UP000631653"/>
    </source>
</evidence>
<comment type="caution">
    <text evidence="6">The sequence shown here is derived from an EMBL/GenBank/DDBJ whole genome shotgun (WGS) entry which is preliminary data.</text>
</comment>
<keyword evidence="1" id="KW-0805">Transcription regulation</keyword>
<protein>
    <submittedName>
        <fullName evidence="6">Helix-turn-helix domain-containing protein</fullName>
    </submittedName>
</protein>
<dbReference type="Pfam" id="PF09339">
    <property type="entry name" value="HTH_IclR"/>
    <property type="match status" value="1"/>
</dbReference>
<proteinExistence type="predicted"/>
<dbReference type="InterPro" id="IPR050707">
    <property type="entry name" value="HTH_MetabolicPath_Reg"/>
</dbReference>
<dbReference type="Proteomes" id="UP000631653">
    <property type="component" value="Unassembled WGS sequence"/>
</dbReference>
<accession>A0ABX0JYC1</accession>
<evidence type="ECO:0000313" key="6">
    <source>
        <dbReference type="EMBL" id="NHN88486.1"/>
    </source>
</evidence>
<gene>
    <name evidence="6" type="ORF">GOB81_07570</name>
</gene>
<evidence type="ECO:0000256" key="1">
    <source>
        <dbReference type="ARBA" id="ARBA00023015"/>
    </source>
</evidence>
<dbReference type="InterPro" id="IPR036390">
    <property type="entry name" value="WH_DNA-bd_sf"/>
</dbReference>
<dbReference type="SUPFAM" id="SSF55781">
    <property type="entry name" value="GAF domain-like"/>
    <property type="match status" value="1"/>
</dbReference>
<sequence length="267" mass="28677">MKENESVPALRRAVKILDLVSSQDTPLNAASIARMLDLPRSSAHGLVGVMTELGLLEATGGAGSGFRLGARLLDWAIQVSPRQDLLNAFHQVVGEHPELSAYTVSLSTLDGEDVVYVASRDNEKGFGVHYNVGLRLPAMYTATGMAQLGAMEPAVLRQWLTLYPLSSWPAPPATAKSLVPSVVMDEIAEVRRKAYAVDDEQIHMGVWCFAAPVHDLAGAVIAGLGISQPKPKDSKETEETIGHLVRSIARVLSGRLGYRGRWGATGE</sequence>
<keyword evidence="7" id="KW-1185">Reference proteome</keyword>
<dbReference type="PROSITE" id="PS51078">
    <property type="entry name" value="ICLR_ED"/>
    <property type="match status" value="1"/>
</dbReference>
<feature type="domain" description="IclR-ED" evidence="5">
    <location>
        <begin position="71"/>
        <end position="258"/>
    </location>
</feature>
<dbReference type="PROSITE" id="PS51077">
    <property type="entry name" value="HTH_ICLR"/>
    <property type="match status" value="1"/>
</dbReference>
<evidence type="ECO:0000259" key="5">
    <source>
        <dbReference type="PROSITE" id="PS51078"/>
    </source>
</evidence>
<organism evidence="6 7">
    <name type="scientific">Acetobacter conturbans</name>
    <dbReference type="NCBI Taxonomy" id="1737472"/>
    <lineage>
        <taxon>Bacteria</taxon>
        <taxon>Pseudomonadati</taxon>
        <taxon>Pseudomonadota</taxon>
        <taxon>Alphaproteobacteria</taxon>
        <taxon>Acetobacterales</taxon>
        <taxon>Acetobacteraceae</taxon>
        <taxon>Acetobacter</taxon>
    </lineage>
</organism>
<reference evidence="6 7" key="1">
    <citation type="journal article" date="2020" name="Int. J. Syst. Evol. Microbiol.">
        <title>Novel acetic acid bacteria from cider fermentations: Acetobacter conturbans sp. nov. and Acetobacter fallax sp. nov.</title>
        <authorList>
            <person name="Sombolestani A.S."/>
            <person name="Cleenwerck I."/>
            <person name="Cnockaert M."/>
            <person name="Borremans W."/>
            <person name="Wieme A.D."/>
            <person name="De Vuyst L."/>
            <person name="Vandamme P."/>
        </authorList>
    </citation>
    <scope>NUCLEOTIDE SEQUENCE [LARGE SCALE GENOMIC DNA]</scope>
    <source>
        <strain evidence="6 7">LMG 1627</strain>
    </source>
</reference>
<dbReference type="SUPFAM" id="SSF46785">
    <property type="entry name" value="Winged helix' DNA-binding domain"/>
    <property type="match status" value="1"/>
</dbReference>
<dbReference type="Gene3D" id="3.30.450.40">
    <property type="match status" value="1"/>
</dbReference>
<dbReference type="PANTHER" id="PTHR30136:SF35">
    <property type="entry name" value="HTH-TYPE TRANSCRIPTIONAL REGULATOR RV1719"/>
    <property type="match status" value="1"/>
</dbReference>
<dbReference type="PANTHER" id="PTHR30136">
    <property type="entry name" value="HELIX-TURN-HELIX TRANSCRIPTIONAL REGULATOR, ICLR FAMILY"/>
    <property type="match status" value="1"/>
</dbReference>
<dbReference type="Pfam" id="PF01614">
    <property type="entry name" value="IclR_C"/>
    <property type="match status" value="1"/>
</dbReference>
<dbReference type="InterPro" id="IPR014757">
    <property type="entry name" value="Tscrpt_reg_IclR_C"/>
</dbReference>
<evidence type="ECO:0000256" key="2">
    <source>
        <dbReference type="ARBA" id="ARBA00023125"/>
    </source>
</evidence>
<dbReference type="InterPro" id="IPR036388">
    <property type="entry name" value="WH-like_DNA-bd_sf"/>
</dbReference>
<evidence type="ECO:0000259" key="4">
    <source>
        <dbReference type="PROSITE" id="PS51077"/>
    </source>
</evidence>